<feature type="chain" id="PRO_5046101027" evidence="1">
    <location>
        <begin position="22"/>
        <end position="713"/>
    </location>
</feature>
<organism evidence="3 4">
    <name type="scientific">Paraburkholderia hospita</name>
    <dbReference type="NCBI Taxonomy" id="169430"/>
    <lineage>
        <taxon>Bacteria</taxon>
        <taxon>Pseudomonadati</taxon>
        <taxon>Pseudomonadota</taxon>
        <taxon>Betaproteobacteria</taxon>
        <taxon>Burkholderiales</taxon>
        <taxon>Burkholderiaceae</taxon>
        <taxon>Paraburkholderia</taxon>
    </lineage>
</organism>
<proteinExistence type="predicted"/>
<protein>
    <submittedName>
        <fullName evidence="3">Tetratricopeptide domain-containing protein</fullName>
    </submittedName>
</protein>
<dbReference type="Gene3D" id="1.25.40.10">
    <property type="entry name" value="Tetratricopeptide repeat domain"/>
    <property type="match status" value="1"/>
</dbReference>
<dbReference type="InterPro" id="IPR019734">
    <property type="entry name" value="TPR_rpt"/>
</dbReference>
<feature type="signal peptide" evidence="1">
    <location>
        <begin position="1"/>
        <end position="21"/>
    </location>
</feature>
<dbReference type="RefSeq" id="WP_007580049.1">
    <property type="nucleotide sequence ID" value="NZ_AKAU01000065.1"/>
</dbReference>
<reference evidence="3 4" key="1">
    <citation type="journal article" date="2012" name="J. Bacteriol.">
        <title>Draft Genome Sequence of the Soil Bacterium Burkholderia terrae Strain BS001, Which Interacts with Fungal Surface Structures.</title>
        <authorList>
            <person name="Nazir R."/>
            <person name="Hansen M.A."/>
            <person name="Sorensen S."/>
            <person name="van Elsas J.D."/>
        </authorList>
    </citation>
    <scope>NUCLEOTIDE SEQUENCE [LARGE SCALE GENOMIC DNA]</scope>
    <source>
        <strain evidence="3 4">BS001</strain>
    </source>
</reference>
<evidence type="ECO:0000313" key="4">
    <source>
        <dbReference type="Proteomes" id="UP000004980"/>
    </source>
</evidence>
<dbReference type="EMBL" id="AKAU01000065">
    <property type="protein sequence ID" value="EIN01226.1"/>
    <property type="molecule type" value="Genomic_DNA"/>
</dbReference>
<dbReference type="InterPro" id="IPR011990">
    <property type="entry name" value="TPR-like_helical_dom_sf"/>
</dbReference>
<evidence type="ECO:0000313" key="3">
    <source>
        <dbReference type="EMBL" id="EIN01226.1"/>
    </source>
</evidence>
<dbReference type="InterPro" id="IPR024983">
    <property type="entry name" value="CHAT_dom"/>
</dbReference>
<dbReference type="PANTHER" id="PTHR10098">
    <property type="entry name" value="RAPSYN-RELATED"/>
    <property type="match status" value="1"/>
</dbReference>
<dbReference type="Proteomes" id="UP000004980">
    <property type="component" value="Unassembled WGS sequence"/>
</dbReference>
<dbReference type="SMART" id="SM00028">
    <property type="entry name" value="TPR"/>
    <property type="match status" value="4"/>
</dbReference>
<dbReference type="Pfam" id="PF13424">
    <property type="entry name" value="TPR_12"/>
    <property type="match status" value="1"/>
</dbReference>
<evidence type="ECO:0000256" key="1">
    <source>
        <dbReference type="SAM" id="SignalP"/>
    </source>
</evidence>
<keyword evidence="1" id="KW-0732">Signal</keyword>
<dbReference type="Pfam" id="PF12770">
    <property type="entry name" value="CHAT"/>
    <property type="match status" value="1"/>
</dbReference>
<comment type="caution">
    <text evidence="3">The sequence shown here is derived from an EMBL/GenBank/DDBJ whole genome shotgun (WGS) entry which is preliminary data.</text>
</comment>
<evidence type="ECO:0000259" key="2">
    <source>
        <dbReference type="Pfam" id="PF12770"/>
    </source>
</evidence>
<name>A0ABN0FQV3_9BURK</name>
<accession>A0ABN0FQV3</accession>
<gene>
    <name evidence="3" type="ORF">WQE_09959</name>
</gene>
<feature type="domain" description="CHAT" evidence="2">
    <location>
        <begin position="438"/>
        <end position="705"/>
    </location>
</feature>
<dbReference type="SUPFAM" id="SSF48452">
    <property type="entry name" value="TPR-like"/>
    <property type="match status" value="2"/>
</dbReference>
<sequence length="713" mass="76910">MMGIAALVVCAISGVWGSAFAAAPATPASGAAPGLAPESQGFRQATERERDAETLQSLTAEGRLLLSRDRVTLPAYDYCSMAVSAAERGDFRDSVEAAARALVMAQRTDNADLVALSKRDLAIAYSYAGDLDDAEKYAQEALASTPKAPEQVFAPANKVLGDIALRRGHPQDAIDAYNRALETASPRYRPLVLLSITNAQIAAGDTAGARKTFDAASPAPSADLAPEYRRIEGNLLLAEGKPQDALLAFTTLLSESGGSDANYDRLWAHEGIGRADLALGQRARAREAYLQAVDDSEKIRARFRSEEFKTGLFGDTQSVFEMAITLTVEVGDYASAWSLSERSRARALLDVVRNRVDAGVNDRQLNGDVPGLDVVRNGLKPNETLVEYHNLEKSIIVWVIRNEGLKGYTLPIARADMDAAVTDFRNAIVRRRATAITYGDKLYALLIAPLGLRADDRLIIVPHGALHYLPFQALHGPDGFLIQRHAIALEPSASVAVQLATRERQVASNLVAFGNPTIAPAYALPGAEAEVRGIAPLFARQEVFLQSSATRVSFRDNAPTGRVLHVATHAEADTIDPLHSRILLAPATQPADGPDSLLAKDIYNLKLNNVSLVTLSACETGLGRIARGDEILGFTRAFFYAGATSLIVSMWPVADESSALTMRTFYSQLADGHEAIDAMRTAQLAVMQNSQFAHPFFWAPFDLMGGWRLSIAR</sequence>
<dbReference type="GeneID" id="55534283"/>
<keyword evidence="4" id="KW-1185">Reference proteome</keyword>